<gene>
    <name evidence="2" type="ORF">L6E24_03165</name>
</gene>
<evidence type="ECO:0000313" key="3">
    <source>
        <dbReference type="Proteomes" id="UP001060368"/>
    </source>
</evidence>
<dbReference type="RefSeq" id="WP_257743275.1">
    <property type="nucleotide sequence ID" value="NZ_CP096115.1"/>
</dbReference>
<feature type="domain" description="AAA" evidence="1">
    <location>
        <begin position="41"/>
        <end position="80"/>
    </location>
</feature>
<dbReference type="Proteomes" id="UP001060368">
    <property type="component" value="Chromosome"/>
</dbReference>
<dbReference type="InterPro" id="IPR041682">
    <property type="entry name" value="AAA_14"/>
</dbReference>
<dbReference type="KEGG" id="mend:L6E24_03165"/>
<dbReference type="PANTHER" id="PTHR33295">
    <property type="entry name" value="ATPASE"/>
    <property type="match status" value="1"/>
</dbReference>
<evidence type="ECO:0000259" key="1">
    <source>
        <dbReference type="Pfam" id="PF13173"/>
    </source>
</evidence>
<proteinExistence type="predicted"/>
<evidence type="ECO:0000313" key="2">
    <source>
        <dbReference type="EMBL" id="UUX93135.1"/>
    </source>
</evidence>
<dbReference type="GeneID" id="74306662"/>
<protein>
    <submittedName>
        <fullName evidence="2">AAA family ATPase</fullName>
    </submittedName>
</protein>
<dbReference type="EMBL" id="CP096115">
    <property type="protein sequence ID" value="UUX93135.1"/>
    <property type="molecule type" value="Genomic_DNA"/>
</dbReference>
<dbReference type="PANTHER" id="PTHR33295:SF18">
    <property type="entry name" value="AAA+ ATPASE DOMAIN-CONTAINING PROTEIN"/>
    <property type="match status" value="1"/>
</dbReference>
<sequence length="91" mass="10591">MNPSTQMALESQNPWWFSKSFNTGINRLHMFPEIMQYLIAKEVLILTGARRTGKSTIVYQIIDHLLHSGTEKENILYFIIRLELLNTLTIP</sequence>
<organism evidence="2 3">
    <name type="scientific">Methanoplanus endosymbiosus</name>
    <dbReference type="NCBI Taxonomy" id="33865"/>
    <lineage>
        <taxon>Archaea</taxon>
        <taxon>Methanobacteriati</taxon>
        <taxon>Methanobacteriota</taxon>
        <taxon>Stenosarchaea group</taxon>
        <taxon>Methanomicrobia</taxon>
        <taxon>Methanomicrobiales</taxon>
        <taxon>Methanomicrobiaceae</taxon>
        <taxon>Methanoplanus</taxon>
    </lineage>
</organism>
<dbReference type="Pfam" id="PF13173">
    <property type="entry name" value="AAA_14"/>
    <property type="match status" value="1"/>
</dbReference>
<dbReference type="InterPro" id="IPR027417">
    <property type="entry name" value="P-loop_NTPase"/>
</dbReference>
<dbReference type="SUPFAM" id="SSF52540">
    <property type="entry name" value="P-loop containing nucleoside triphosphate hydrolases"/>
    <property type="match status" value="1"/>
</dbReference>
<keyword evidence="3" id="KW-1185">Reference proteome</keyword>
<name>A0A9E7TKY5_9EURY</name>
<reference evidence="2" key="1">
    <citation type="submission" date="2022-04" db="EMBL/GenBank/DDBJ databases">
        <title>Complete genome of Methanoplanus endosymbiosus DSM 3599.</title>
        <authorList>
            <person name="Chen S.-C."/>
            <person name="You Y.-T."/>
            <person name="Zhou Y.-Z."/>
            <person name="Lai M.-C."/>
        </authorList>
    </citation>
    <scope>NUCLEOTIDE SEQUENCE</scope>
    <source>
        <strain evidence="2">DSM 3599</strain>
    </source>
</reference>
<dbReference type="AlphaFoldDB" id="A0A9E7TKY5"/>
<accession>A0A9E7TKY5</accession>